<dbReference type="GO" id="GO:0101005">
    <property type="term" value="F:deubiquitinase activity"/>
    <property type="evidence" value="ECO:0007669"/>
    <property type="project" value="TreeGrafter"/>
</dbReference>
<comment type="similarity">
    <text evidence="1">Belongs to the DeSI family.</text>
</comment>
<dbReference type="SMART" id="SM01179">
    <property type="entry name" value="DUF862"/>
    <property type="match status" value="1"/>
</dbReference>
<feature type="compositionally biased region" description="Acidic residues" evidence="4">
    <location>
        <begin position="179"/>
        <end position="192"/>
    </location>
</feature>
<dbReference type="InterPro" id="IPR042266">
    <property type="entry name" value="PPPDE_sf"/>
</dbReference>
<evidence type="ECO:0000313" key="6">
    <source>
        <dbReference type="EMBL" id="SPO04016.1"/>
    </source>
</evidence>
<comment type="caution">
    <text evidence="6">The sequence shown here is derived from an EMBL/GenBank/DDBJ whole genome shotgun (WGS) entry which is preliminary data.</text>
</comment>
<dbReference type="InterPro" id="IPR008580">
    <property type="entry name" value="PPPDE_dom"/>
</dbReference>
<gene>
    <name evidence="6" type="ORF">DNG_06699</name>
</gene>
<evidence type="ECO:0000259" key="5">
    <source>
        <dbReference type="PROSITE" id="PS51858"/>
    </source>
</evidence>
<keyword evidence="7" id="KW-1185">Reference proteome</keyword>
<dbReference type="Gene3D" id="3.90.1720.30">
    <property type="entry name" value="PPPDE domains"/>
    <property type="match status" value="1"/>
</dbReference>
<dbReference type="AlphaFoldDB" id="A0AAE8N0A1"/>
<organism evidence="6 7">
    <name type="scientific">Cephalotrichum gorgonifer</name>
    <dbReference type="NCBI Taxonomy" id="2041049"/>
    <lineage>
        <taxon>Eukaryota</taxon>
        <taxon>Fungi</taxon>
        <taxon>Dikarya</taxon>
        <taxon>Ascomycota</taxon>
        <taxon>Pezizomycotina</taxon>
        <taxon>Sordariomycetes</taxon>
        <taxon>Hypocreomycetidae</taxon>
        <taxon>Microascales</taxon>
        <taxon>Microascaceae</taxon>
        <taxon>Cephalotrichum</taxon>
    </lineage>
</organism>
<feature type="domain" description="PPPDE" evidence="5">
    <location>
        <begin position="28"/>
        <end position="170"/>
    </location>
</feature>
<dbReference type="PANTHER" id="PTHR12378:SF80">
    <property type="entry name" value="IP06716P-RELATED"/>
    <property type="match status" value="1"/>
</dbReference>
<protein>
    <recommendedName>
        <fullName evidence="5">PPPDE domain-containing protein</fullName>
    </recommendedName>
</protein>
<evidence type="ECO:0000256" key="3">
    <source>
        <dbReference type="ARBA" id="ARBA00022801"/>
    </source>
</evidence>
<dbReference type="GO" id="GO:0016579">
    <property type="term" value="P:protein deubiquitination"/>
    <property type="evidence" value="ECO:0007669"/>
    <property type="project" value="TreeGrafter"/>
</dbReference>
<evidence type="ECO:0000256" key="4">
    <source>
        <dbReference type="SAM" id="MobiDB-lite"/>
    </source>
</evidence>
<evidence type="ECO:0000256" key="1">
    <source>
        <dbReference type="ARBA" id="ARBA00008140"/>
    </source>
</evidence>
<dbReference type="PANTHER" id="PTHR12378">
    <property type="entry name" value="DESUMOYLATING ISOPEPTIDASE"/>
    <property type="match status" value="1"/>
</dbReference>
<feature type="region of interest" description="Disordered" evidence="4">
    <location>
        <begin position="176"/>
        <end position="209"/>
    </location>
</feature>
<evidence type="ECO:0000313" key="7">
    <source>
        <dbReference type="Proteomes" id="UP001187682"/>
    </source>
</evidence>
<dbReference type="PROSITE" id="PS51858">
    <property type="entry name" value="PPPDE"/>
    <property type="match status" value="1"/>
</dbReference>
<reference evidence="6" key="1">
    <citation type="submission" date="2018-03" db="EMBL/GenBank/DDBJ databases">
        <authorList>
            <person name="Guldener U."/>
        </authorList>
    </citation>
    <scope>NUCLEOTIDE SEQUENCE</scope>
</reference>
<feature type="region of interest" description="Disordered" evidence="4">
    <location>
        <begin position="1"/>
        <end position="22"/>
    </location>
</feature>
<dbReference type="EMBL" id="ONZQ02000009">
    <property type="protein sequence ID" value="SPO04016.1"/>
    <property type="molecule type" value="Genomic_DNA"/>
</dbReference>
<sequence>MPRASTQSTRSTRSTRSSHRSTLSLSRTEVKINVYDLLPPGKLASALWFVGSSLLHSGVVINGREYAYGGHARPGLSGVYWTKPGQVPPGALFQCEIIHGFTFATEAEIEATIRDVSAEFLGPSYNLLTLNCNHFTSHLVERLTGRPGPNWLNRAARIGVALPCVVPREWVQPPPAEIADGELLDEDEEQDDESSHMLATKPQQNSISR</sequence>
<evidence type="ECO:0000256" key="2">
    <source>
        <dbReference type="ARBA" id="ARBA00022670"/>
    </source>
</evidence>
<dbReference type="Proteomes" id="UP001187682">
    <property type="component" value="Unassembled WGS sequence"/>
</dbReference>
<keyword evidence="2" id="KW-0645">Protease</keyword>
<proteinExistence type="inferred from homology"/>
<name>A0AAE8N0A1_9PEZI</name>
<accession>A0AAE8N0A1</accession>
<dbReference type="Pfam" id="PF05903">
    <property type="entry name" value="Peptidase_C97"/>
    <property type="match status" value="1"/>
</dbReference>
<dbReference type="GO" id="GO:0006508">
    <property type="term" value="P:proteolysis"/>
    <property type="evidence" value="ECO:0007669"/>
    <property type="project" value="UniProtKB-KW"/>
</dbReference>
<keyword evidence="3" id="KW-0378">Hydrolase</keyword>